<gene>
    <name evidence="1" type="ORF">EVG20_g11240</name>
</gene>
<evidence type="ECO:0000313" key="1">
    <source>
        <dbReference type="EMBL" id="TFY50947.1"/>
    </source>
</evidence>
<organism evidence="1 2">
    <name type="scientific">Dentipellis fragilis</name>
    <dbReference type="NCBI Taxonomy" id="205917"/>
    <lineage>
        <taxon>Eukaryota</taxon>
        <taxon>Fungi</taxon>
        <taxon>Dikarya</taxon>
        <taxon>Basidiomycota</taxon>
        <taxon>Agaricomycotina</taxon>
        <taxon>Agaricomycetes</taxon>
        <taxon>Russulales</taxon>
        <taxon>Hericiaceae</taxon>
        <taxon>Dentipellis</taxon>
    </lineage>
</organism>
<dbReference type="OrthoDB" id="2757812at2759"/>
<keyword evidence="2" id="KW-1185">Reference proteome</keyword>
<comment type="caution">
    <text evidence="1">The sequence shown here is derived from an EMBL/GenBank/DDBJ whole genome shotgun (WGS) entry which is preliminary data.</text>
</comment>
<dbReference type="AlphaFoldDB" id="A0A4Y9XNL2"/>
<accession>A0A4Y9XNL2</accession>
<sequence>MPPRKRNKFTSPQHVKDTVTGAYSTTYNPRNLEEPLYTPFRDTMDKVIQFTPPSGSLSARQQHNLWRAKEVVDIDYLPMQEAKAVYPDGYSDDEDSECGIGARVAKRRRLGEALAQSVQRALASFETLSGPPKTTGLEVLTDLVGLTGLKDLKDLAGLTGLTGLKNPTSLASLADLASLAGLAGLATSLACLKSLTGLTGLAGLAGPAYLACLALTVLKFDQDSPVNISTVTAATIPGGRDSLPDVVICHTCVVDMEEPTDPNAHIAWEARLGKKVSHQCIPAIAEIKRAPSRAFRGDKLSVARSQALRTAITDVAYCLSVQFERDPYAQLLIAIVAAGAWWQWRTFKRAEVPPTRFWDEKAVSPPLSQEEKYWRSLEYKILTKFSKAPITYLGTMQSDQEWDKLQQTALIPILEAHASHYP</sequence>
<dbReference type="Proteomes" id="UP000298327">
    <property type="component" value="Unassembled WGS sequence"/>
</dbReference>
<protein>
    <submittedName>
        <fullName evidence="1">Uncharacterized protein</fullName>
    </submittedName>
</protein>
<dbReference type="EMBL" id="SEOQ01001653">
    <property type="protein sequence ID" value="TFY50947.1"/>
    <property type="molecule type" value="Genomic_DNA"/>
</dbReference>
<evidence type="ECO:0000313" key="2">
    <source>
        <dbReference type="Proteomes" id="UP000298327"/>
    </source>
</evidence>
<reference evidence="1 2" key="1">
    <citation type="submission" date="2019-02" db="EMBL/GenBank/DDBJ databases">
        <title>Genome sequencing of the rare red list fungi Dentipellis fragilis.</title>
        <authorList>
            <person name="Buettner E."/>
            <person name="Kellner H."/>
        </authorList>
    </citation>
    <scope>NUCLEOTIDE SEQUENCE [LARGE SCALE GENOMIC DNA]</scope>
    <source>
        <strain evidence="1 2">DSM 105465</strain>
    </source>
</reference>
<proteinExistence type="predicted"/>
<name>A0A4Y9XNL2_9AGAM</name>